<dbReference type="RefSeq" id="WP_076133543.1">
    <property type="nucleotide sequence ID" value="NZ_MPTO01000003.1"/>
</dbReference>
<evidence type="ECO:0000313" key="17">
    <source>
        <dbReference type="EMBL" id="OME23557.1"/>
    </source>
</evidence>
<reference evidence="17 18" key="1">
    <citation type="submission" date="2016-10" db="EMBL/GenBank/DDBJ databases">
        <title>Paenibacillus species isolates.</title>
        <authorList>
            <person name="Beno S.M."/>
        </authorList>
    </citation>
    <scope>NUCLEOTIDE SEQUENCE [LARGE SCALE GENOMIC DNA]</scope>
    <source>
        <strain evidence="17 18">FSL H7-0918</strain>
    </source>
</reference>
<accession>A0AB36JNG2</accession>
<sequence>MQAKFIKHICKCTADDYRYMGNKAINLHKLFKQGFDIPETWILSPSILISLLEREGLYQNGLKVEDFPMIEEEIEFRLNDELTVDLWNEFQYDTEAFWKKAVVIRSSSPLEDSETLSFAGMFHTDINVKKTMNIIHSILKIWKKNFSFDIQELCRSYNIQIIEPCSIIIQELINTKVGGVSVRDDSHIYINSCYGLTKSIVDGTTNPDQWVFARGSYSLSNHNKGSKDKAIFPIHTKTNPDLNQQYPIRIHNQDYETLISNISGGFRGTLVEVSLPNDIRESVSLEQSELDYVLERCEQAGNQLSFYNYDIEWAIDQSGKLWFLQIRYATSNIGNLCAGFSDALPLVQGIAVGKVQFVRNERESKDFTNGNILVAKRISGTIIHASTKAIGCIVESESVLSHSAIIARELNLPCIGVKSIDDIDNGGYYEINGKNGEYKKILSGVTAVASQTDNDVMDISIDEDFIEGICGKFLFIPVVWTEEQISDK</sequence>
<evidence type="ECO:0000259" key="15">
    <source>
        <dbReference type="Pfam" id="PF00391"/>
    </source>
</evidence>
<evidence type="ECO:0000256" key="10">
    <source>
        <dbReference type="ARBA" id="ARBA00022777"/>
    </source>
</evidence>
<dbReference type="GO" id="GO:0046872">
    <property type="term" value="F:metal ion binding"/>
    <property type="evidence" value="ECO:0007669"/>
    <property type="project" value="UniProtKB-KW"/>
</dbReference>
<comment type="catalytic activity">
    <reaction evidence="14">
        <text>pyruvate + ATP + H2O = phosphoenolpyruvate + AMP + phosphate + 2 H(+)</text>
        <dbReference type="Rhea" id="RHEA:11364"/>
        <dbReference type="ChEBI" id="CHEBI:15361"/>
        <dbReference type="ChEBI" id="CHEBI:15377"/>
        <dbReference type="ChEBI" id="CHEBI:15378"/>
        <dbReference type="ChEBI" id="CHEBI:30616"/>
        <dbReference type="ChEBI" id="CHEBI:43474"/>
        <dbReference type="ChEBI" id="CHEBI:58702"/>
        <dbReference type="ChEBI" id="CHEBI:456215"/>
        <dbReference type="EC" id="2.7.9.2"/>
    </reaction>
</comment>
<name>A0AB36JNG2_9BACL</name>
<feature type="domain" description="PEP-utilising enzyme mobile" evidence="15">
    <location>
        <begin position="368"/>
        <end position="436"/>
    </location>
</feature>
<dbReference type="Proteomes" id="UP000187323">
    <property type="component" value="Unassembled WGS sequence"/>
</dbReference>
<evidence type="ECO:0000256" key="5">
    <source>
        <dbReference type="ARBA" id="ARBA00011996"/>
    </source>
</evidence>
<evidence type="ECO:0000256" key="9">
    <source>
        <dbReference type="ARBA" id="ARBA00022741"/>
    </source>
</evidence>
<evidence type="ECO:0000256" key="3">
    <source>
        <dbReference type="ARBA" id="ARBA00004742"/>
    </source>
</evidence>
<dbReference type="Pfam" id="PF00391">
    <property type="entry name" value="PEP-utilizers"/>
    <property type="match status" value="1"/>
</dbReference>
<dbReference type="InterPro" id="IPR036637">
    <property type="entry name" value="Phosphohistidine_dom_sf"/>
</dbReference>
<comment type="cofactor">
    <cofactor evidence="1">
        <name>Mg(2+)</name>
        <dbReference type="ChEBI" id="CHEBI:18420"/>
    </cofactor>
</comment>
<gene>
    <name evidence="17" type="ORF">BSK47_03635</name>
</gene>
<evidence type="ECO:0000256" key="14">
    <source>
        <dbReference type="ARBA" id="ARBA00047700"/>
    </source>
</evidence>
<evidence type="ECO:0000256" key="2">
    <source>
        <dbReference type="ARBA" id="ARBA00002988"/>
    </source>
</evidence>
<dbReference type="PANTHER" id="PTHR43030:SF1">
    <property type="entry name" value="PHOSPHOENOLPYRUVATE SYNTHASE"/>
    <property type="match status" value="1"/>
</dbReference>
<dbReference type="Gene3D" id="3.30.470.20">
    <property type="entry name" value="ATP-grasp fold, B domain"/>
    <property type="match status" value="1"/>
</dbReference>
<dbReference type="PANTHER" id="PTHR43030">
    <property type="entry name" value="PHOSPHOENOLPYRUVATE SYNTHASE"/>
    <property type="match status" value="1"/>
</dbReference>
<dbReference type="AlphaFoldDB" id="A0AB36JNG2"/>
<dbReference type="GO" id="GO:0008986">
    <property type="term" value="F:pyruvate, water dikinase activity"/>
    <property type="evidence" value="ECO:0007669"/>
    <property type="project" value="UniProtKB-EC"/>
</dbReference>
<dbReference type="InterPro" id="IPR006319">
    <property type="entry name" value="PEP_synth"/>
</dbReference>
<comment type="pathway">
    <text evidence="3">Carbohydrate biosynthesis; gluconeogenesis.</text>
</comment>
<dbReference type="Gene3D" id="3.30.1490.20">
    <property type="entry name" value="ATP-grasp fold, A domain"/>
    <property type="match status" value="1"/>
</dbReference>
<keyword evidence="9" id="KW-0547">Nucleotide-binding</keyword>
<evidence type="ECO:0000256" key="4">
    <source>
        <dbReference type="ARBA" id="ARBA00007837"/>
    </source>
</evidence>
<dbReference type="Pfam" id="PF01326">
    <property type="entry name" value="PPDK_N"/>
    <property type="match status" value="1"/>
</dbReference>
<keyword evidence="11" id="KW-0067">ATP-binding</keyword>
<keyword evidence="8" id="KW-0479">Metal-binding</keyword>
<organism evidence="17 18">
    <name type="scientific">Paenibacillus odorifer</name>
    <dbReference type="NCBI Taxonomy" id="189426"/>
    <lineage>
        <taxon>Bacteria</taxon>
        <taxon>Bacillati</taxon>
        <taxon>Bacillota</taxon>
        <taxon>Bacilli</taxon>
        <taxon>Bacillales</taxon>
        <taxon>Paenibacillaceae</taxon>
        <taxon>Paenibacillus</taxon>
    </lineage>
</organism>
<comment type="caution">
    <text evidence="17">The sequence shown here is derived from an EMBL/GenBank/DDBJ whole genome shotgun (WGS) entry which is preliminary data.</text>
</comment>
<feature type="domain" description="Pyruvate phosphate dikinase AMP/ATP-binding" evidence="16">
    <location>
        <begin position="20"/>
        <end position="330"/>
    </location>
</feature>
<keyword evidence="10" id="KW-0418">Kinase</keyword>
<dbReference type="SUPFAM" id="SSF52009">
    <property type="entry name" value="Phosphohistidine domain"/>
    <property type="match status" value="1"/>
</dbReference>
<evidence type="ECO:0000256" key="1">
    <source>
        <dbReference type="ARBA" id="ARBA00001946"/>
    </source>
</evidence>
<evidence type="ECO:0000256" key="7">
    <source>
        <dbReference type="ARBA" id="ARBA00022679"/>
    </source>
</evidence>
<dbReference type="GO" id="GO:0005524">
    <property type="term" value="F:ATP binding"/>
    <property type="evidence" value="ECO:0007669"/>
    <property type="project" value="UniProtKB-KW"/>
</dbReference>
<proteinExistence type="inferred from homology"/>
<evidence type="ECO:0000313" key="18">
    <source>
        <dbReference type="Proteomes" id="UP000187323"/>
    </source>
</evidence>
<keyword evidence="7" id="KW-0808">Transferase</keyword>
<keyword evidence="12" id="KW-0460">Magnesium</keyword>
<evidence type="ECO:0000259" key="16">
    <source>
        <dbReference type="Pfam" id="PF01326"/>
    </source>
</evidence>
<dbReference type="InterPro" id="IPR013815">
    <property type="entry name" value="ATP_grasp_subdomain_1"/>
</dbReference>
<evidence type="ECO:0000256" key="11">
    <source>
        <dbReference type="ARBA" id="ARBA00022840"/>
    </source>
</evidence>
<dbReference type="Gene3D" id="3.50.30.10">
    <property type="entry name" value="Phosphohistidine domain"/>
    <property type="match status" value="1"/>
</dbReference>
<evidence type="ECO:0000256" key="8">
    <source>
        <dbReference type="ARBA" id="ARBA00022723"/>
    </source>
</evidence>
<evidence type="ECO:0000256" key="12">
    <source>
        <dbReference type="ARBA" id="ARBA00022842"/>
    </source>
</evidence>
<evidence type="ECO:0000256" key="13">
    <source>
        <dbReference type="ARBA" id="ARBA00033470"/>
    </source>
</evidence>
<dbReference type="InterPro" id="IPR008279">
    <property type="entry name" value="PEP-util_enz_mobile_dom"/>
</dbReference>
<dbReference type="EC" id="2.7.9.2" evidence="5"/>
<dbReference type="SUPFAM" id="SSF56059">
    <property type="entry name" value="Glutathione synthetase ATP-binding domain-like"/>
    <property type="match status" value="1"/>
</dbReference>
<protein>
    <recommendedName>
        <fullName evidence="6">Phosphoenolpyruvate synthase</fullName>
        <ecNumber evidence="5">2.7.9.2</ecNumber>
    </recommendedName>
    <alternativeName>
        <fullName evidence="13">Pyruvate, water dikinase</fullName>
    </alternativeName>
</protein>
<evidence type="ECO:0000256" key="6">
    <source>
        <dbReference type="ARBA" id="ARBA00021623"/>
    </source>
</evidence>
<dbReference type="InterPro" id="IPR002192">
    <property type="entry name" value="PPDK_AMP/ATP-bd"/>
</dbReference>
<comment type="similarity">
    <text evidence="4">Belongs to the PEP-utilizing enzyme family.</text>
</comment>
<dbReference type="EMBL" id="MPTO01000003">
    <property type="protein sequence ID" value="OME23557.1"/>
    <property type="molecule type" value="Genomic_DNA"/>
</dbReference>
<comment type="function">
    <text evidence="2">Catalyzes the phosphorylation of pyruvate to phosphoenolpyruvate.</text>
</comment>